<feature type="transmembrane region" description="Helical" evidence="5">
    <location>
        <begin position="470"/>
        <end position="491"/>
    </location>
</feature>
<name>A0ABP0UJE6_9BRYO</name>
<evidence type="ECO:0000256" key="4">
    <source>
        <dbReference type="ARBA" id="ARBA00023136"/>
    </source>
</evidence>
<evidence type="ECO:0000256" key="3">
    <source>
        <dbReference type="ARBA" id="ARBA00022989"/>
    </source>
</evidence>
<sequence>MRKKGRRKNPLPEIQEEGLITPLRRGSSAYAFSNIPEPRRANDLEAGTTTTDSHLTSNVEMAAALVDQAMLGRWMPLAVVYHKDYQSAKRTFLLYHQLSPARGIIYFLFLILPFFEIPGWCNENLPNPCGDPKKFPVSGLPYIRPWISLTIEVLCVLVLVWSVLLQWYFLGAGFWENRVGVYKVAILAALSVAVAGSPLGFAQLGGIKLSMYLRILIPVVFSRAIRGCFRMTLRIVHTFLDIAVLVVVFLLLSAWLATKFFSETTPEFMDFNTSLLNLFVLLTTANNPVVWASVYAANRLAFFFFFTYMIVGLFFLMNLAFSVIYSNYKAQMAVEVAKRTTARQGNLRAAFSLLDTREQEWIDGATMISLFLIIGRYRHIPDVRARTSRLFLALNKRGDFKIWSDEFEELCDVIAKEVEREPDALHKLKRHRSRSDIHFVKHPFYACIIWALTFTSLSIAIAALNVTGTILILLLSLEFLFGWLFVMDAMLKSCVQGWKSYWRNHVNRFDFVLTILIIVVHFMSFLYPETRFWVSYLMIARSFRAVVLITMISRWRLMAETLFHVIPATAPILALQFVICSLFSLLGMHVFGGLIYKGNSALDGTEYALHGFYAFNYNDYASAMATSFNLCVVNKWYVFMDAYAAVTGSRWSRAFFIAFWAIAVAFTLNVVVAFFAEALTSQLEKAERAKAREQRRSDEDLLARGPGLLLRKKSSSGNLPHRATKSLSYYDLYEDIVKKR</sequence>
<feature type="transmembrane region" description="Helical" evidence="5">
    <location>
        <begin position="654"/>
        <end position="676"/>
    </location>
</feature>
<dbReference type="SUPFAM" id="SSF81324">
    <property type="entry name" value="Voltage-gated potassium channels"/>
    <property type="match status" value="1"/>
</dbReference>
<dbReference type="PANTHER" id="PTHR46988:SF4">
    <property type="entry name" value="ION TRANSPORT DOMAIN-CONTAINING PROTEIN"/>
    <property type="match status" value="1"/>
</dbReference>
<feature type="transmembrane region" description="Helical" evidence="5">
    <location>
        <begin position="361"/>
        <end position="379"/>
    </location>
</feature>
<evidence type="ECO:0000256" key="5">
    <source>
        <dbReference type="SAM" id="Phobius"/>
    </source>
</evidence>
<feature type="transmembrane region" description="Helical" evidence="5">
    <location>
        <begin position="302"/>
        <end position="325"/>
    </location>
</feature>
<feature type="domain" description="Ion transport" evidence="6">
    <location>
        <begin position="147"/>
        <end position="330"/>
    </location>
</feature>
<reference evidence="7" key="1">
    <citation type="submission" date="2024-02" db="EMBL/GenBank/DDBJ databases">
        <authorList>
            <consortium name="ELIXIR-Norway"/>
            <consortium name="Elixir Norway"/>
        </authorList>
    </citation>
    <scope>NUCLEOTIDE SEQUENCE</scope>
</reference>
<dbReference type="PANTHER" id="PTHR46988">
    <property type="entry name" value="TWO PORE CALCIUM CHANNEL PROTEIN 1"/>
    <property type="match status" value="1"/>
</dbReference>
<comment type="subcellular location">
    <subcellularLocation>
        <location evidence="1">Membrane</location>
        <topology evidence="1">Multi-pass membrane protein</topology>
    </subcellularLocation>
</comment>
<gene>
    <name evidence="7" type="ORF">CSSPTR1EN2_LOCUS15182</name>
</gene>
<feature type="transmembrane region" description="Helical" evidence="5">
    <location>
        <begin position="146"/>
        <end position="169"/>
    </location>
</feature>
<dbReference type="InterPro" id="IPR005821">
    <property type="entry name" value="Ion_trans_dom"/>
</dbReference>
<evidence type="ECO:0000313" key="8">
    <source>
        <dbReference type="Proteomes" id="UP001497512"/>
    </source>
</evidence>
<keyword evidence="2 5" id="KW-0812">Transmembrane</keyword>
<feature type="transmembrane region" description="Helical" evidence="5">
    <location>
        <begin position="511"/>
        <end position="527"/>
    </location>
</feature>
<feature type="transmembrane region" description="Helical" evidence="5">
    <location>
        <begin position="238"/>
        <end position="256"/>
    </location>
</feature>
<dbReference type="InterPro" id="IPR044581">
    <property type="entry name" value="TPC1_plant"/>
</dbReference>
<dbReference type="Pfam" id="PF00520">
    <property type="entry name" value="Ion_trans"/>
    <property type="match status" value="2"/>
</dbReference>
<feature type="transmembrane region" description="Helical" evidence="5">
    <location>
        <begin position="276"/>
        <end position="295"/>
    </location>
</feature>
<evidence type="ECO:0000256" key="2">
    <source>
        <dbReference type="ARBA" id="ARBA00022692"/>
    </source>
</evidence>
<evidence type="ECO:0000256" key="1">
    <source>
        <dbReference type="ARBA" id="ARBA00004141"/>
    </source>
</evidence>
<feature type="transmembrane region" description="Helical" evidence="5">
    <location>
        <begin position="207"/>
        <end position="226"/>
    </location>
</feature>
<dbReference type="Gene3D" id="1.20.120.350">
    <property type="entry name" value="Voltage-gated potassium channels. Chain C"/>
    <property type="match status" value="1"/>
</dbReference>
<evidence type="ECO:0000313" key="7">
    <source>
        <dbReference type="EMBL" id="CAK9220113.1"/>
    </source>
</evidence>
<organism evidence="7 8">
    <name type="scientific">Sphagnum troendelagicum</name>
    <dbReference type="NCBI Taxonomy" id="128251"/>
    <lineage>
        <taxon>Eukaryota</taxon>
        <taxon>Viridiplantae</taxon>
        <taxon>Streptophyta</taxon>
        <taxon>Embryophyta</taxon>
        <taxon>Bryophyta</taxon>
        <taxon>Sphagnophytina</taxon>
        <taxon>Sphagnopsida</taxon>
        <taxon>Sphagnales</taxon>
        <taxon>Sphagnaceae</taxon>
        <taxon>Sphagnum</taxon>
    </lineage>
</organism>
<dbReference type="InterPro" id="IPR027359">
    <property type="entry name" value="Volt_channel_dom_sf"/>
</dbReference>
<feature type="transmembrane region" description="Helical" evidence="5">
    <location>
        <begin position="444"/>
        <end position="464"/>
    </location>
</feature>
<feature type="transmembrane region" description="Helical" evidence="5">
    <location>
        <begin position="181"/>
        <end position="201"/>
    </location>
</feature>
<feature type="domain" description="Ion transport" evidence="6">
    <location>
        <begin position="446"/>
        <end position="685"/>
    </location>
</feature>
<accession>A0ABP0UJE6</accession>
<proteinExistence type="predicted"/>
<keyword evidence="4 5" id="KW-0472">Membrane</keyword>
<feature type="transmembrane region" description="Helical" evidence="5">
    <location>
        <begin position="92"/>
        <end position="115"/>
    </location>
</feature>
<dbReference type="EMBL" id="OZ019895">
    <property type="protein sequence ID" value="CAK9220113.1"/>
    <property type="molecule type" value="Genomic_DNA"/>
</dbReference>
<feature type="transmembrane region" description="Helical" evidence="5">
    <location>
        <begin position="573"/>
        <end position="596"/>
    </location>
</feature>
<dbReference type="Proteomes" id="UP001497512">
    <property type="component" value="Chromosome 3"/>
</dbReference>
<evidence type="ECO:0000259" key="6">
    <source>
        <dbReference type="Pfam" id="PF00520"/>
    </source>
</evidence>
<feature type="transmembrane region" description="Helical" evidence="5">
    <location>
        <begin position="533"/>
        <end position="552"/>
    </location>
</feature>
<protein>
    <recommendedName>
        <fullName evidence="6">Ion transport domain-containing protein</fullName>
    </recommendedName>
</protein>
<keyword evidence="3 5" id="KW-1133">Transmembrane helix</keyword>
<dbReference type="Gene3D" id="1.10.287.70">
    <property type="match status" value="2"/>
</dbReference>
<keyword evidence="8" id="KW-1185">Reference proteome</keyword>